<dbReference type="VEuPathDB" id="FungiDB:SMAC_07487"/>
<gene>
    <name evidence="1" type="ORF">SMACR_07487</name>
</gene>
<reference evidence="1 2" key="1">
    <citation type="submission" date="2017-07" db="EMBL/GenBank/DDBJ databases">
        <title>Genome sequence of the Sordaria macrospora wild type strain R19027.</title>
        <authorList>
            <person name="Nowrousian M."/>
            <person name="Teichert I."/>
            <person name="Kueck U."/>
        </authorList>
    </citation>
    <scope>NUCLEOTIDE SEQUENCE [LARGE SCALE GENOMIC DNA]</scope>
    <source>
        <strain evidence="1 2">R19027</strain>
        <tissue evidence="1">Mycelium</tissue>
    </source>
</reference>
<comment type="caution">
    <text evidence="1">The sequence shown here is derived from an EMBL/GenBank/DDBJ whole genome shotgun (WGS) entry which is preliminary data.</text>
</comment>
<dbReference type="AlphaFoldDB" id="A0A8S8ZW96"/>
<evidence type="ECO:0000313" key="2">
    <source>
        <dbReference type="Proteomes" id="UP000433876"/>
    </source>
</evidence>
<evidence type="ECO:0000313" key="1">
    <source>
        <dbReference type="EMBL" id="KAA8632552.1"/>
    </source>
</evidence>
<protein>
    <submittedName>
        <fullName evidence="1">Uncharacterized protein</fullName>
    </submittedName>
</protein>
<organism evidence="1 2">
    <name type="scientific">Sordaria macrospora</name>
    <dbReference type="NCBI Taxonomy" id="5147"/>
    <lineage>
        <taxon>Eukaryota</taxon>
        <taxon>Fungi</taxon>
        <taxon>Dikarya</taxon>
        <taxon>Ascomycota</taxon>
        <taxon>Pezizomycotina</taxon>
        <taxon>Sordariomycetes</taxon>
        <taxon>Sordariomycetidae</taxon>
        <taxon>Sordariales</taxon>
        <taxon>Sordariaceae</taxon>
        <taxon>Sordaria</taxon>
    </lineage>
</organism>
<sequence length="219" mass="24642">MANSASIREKPSGARDVSARFPVGFPDNVVHASRRLFQLRKDQDEERLARVRSAANTATHSEQSQVFQDITNAEPMPENTVALTGSAVGSENLPLGNGQGKKPKRLTVRLPDPHVCHAMLFIPVEQLMEEMVVENNGEIPTKEDIENEATYFFVDACQEYPASLIQFTAKVLVDYFEPILERTTPTYKVYEALKAKTQFVKAMTTHRAGMFPRLFSRRL</sequence>
<accession>A0A8S8ZW96</accession>
<proteinExistence type="predicted"/>
<name>A0A8S8ZW96_SORMA</name>
<dbReference type="EMBL" id="NMPR01000053">
    <property type="protein sequence ID" value="KAA8632552.1"/>
    <property type="molecule type" value="Genomic_DNA"/>
</dbReference>
<dbReference type="Proteomes" id="UP000433876">
    <property type="component" value="Unassembled WGS sequence"/>
</dbReference>